<evidence type="ECO:0000313" key="1">
    <source>
        <dbReference type="EMBL" id="KJA28325.1"/>
    </source>
</evidence>
<protein>
    <submittedName>
        <fullName evidence="1">Uncharacterized protein</fullName>
    </submittedName>
</protein>
<organism evidence="1 2">
    <name type="scientific">Hypholoma sublateritium (strain FD-334 SS-4)</name>
    <dbReference type="NCBI Taxonomy" id="945553"/>
    <lineage>
        <taxon>Eukaryota</taxon>
        <taxon>Fungi</taxon>
        <taxon>Dikarya</taxon>
        <taxon>Basidiomycota</taxon>
        <taxon>Agaricomycotina</taxon>
        <taxon>Agaricomycetes</taxon>
        <taxon>Agaricomycetidae</taxon>
        <taxon>Agaricales</taxon>
        <taxon>Agaricineae</taxon>
        <taxon>Strophariaceae</taxon>
        <taxon>Hypholoma</taxon>
    </lineage>
</organism>
<proteinExistence type="predicted"/>
<accession>A0A0D2Q9H9</accession>
<feature type="non-terminal residue" evidence="1">
    <location>
        <position position="95"/>
    </location>
</feature>
<evidence type="ECO:0000313" key="2">
    <source>
        <dbReference type="Proteomes" id="UP000054270"/>
    </source>
</evidence>
<reference evidence="2" key="1">
    <citation type="submission" date="2014-04" db="EMBL/GenBank/DDBJ databases">
        <title>Evolutionary Origins and Diversification of the Mycorrhizal Mutualists.</title>
        <authorList>
            <consortium name="DOE Joint Genome Institute"/>
            <consortium name="Mycorrhizal Genomics Consortium"/>
            <person name="Kohler A."/>
            <person name="Kuo A."/>
            <person name="Nagy L.G."/>
            <person name="Floudas D."/>
            <person name="Copeland A."/>
            <person name="Barry K.W."/>
            <person name="Cichocki N."/>
            <person name="Veneault-Fourrey C."/>
            <person name="LaButti K."/>
            <person name="Lindquist E.A."/>
            <person name="Lipzen A."/>
            <person name="Lundell T."/>
            <person name="Morin E."/>
            <person name="Murat C."/>
            <person name="Riley R."/>
            <person name="Ohm R."/>
            <person name="Sun H."/>
            <person name="Tunlid A."/>
            <person name="Henrissat B."/>
            <person name="Grigoriev I.V."/>
            <person name="Hibbett D.S."/>
            <person name="Martin F."/>
        </authorList>
    </citation>
    <scope>NUCLEOTIDE SEQUENCE [LARGE SCALE GENOMIC DNA]</scope>
    <source>
        <strain evidence="2">FD-334 SS-4</strain>
    </source>
</reference>
<gene>
    <name evidence="1" type="ORF">HYPSUDRAFT_33669</name>
</gene>
<keyword evidence="2" id="KW-1185">Reference proteome</keyword>
<dbReference type="EMBL" id="KN817521">
    <property type="protein sequence ID" value="KJA28325.1"/>
    <property type="molecule type" value="Genomic_DNA"/>
</dbReference>
<dbReference type="Proteomes" id="UP000054270">
    <property type="component" value="Unassembled WGS sequence"/>
</dbReference>
<name>A0A0D2Q9H9_HYPSF</name>
<dbReference type="AlphaFoldDB" id="A0A0D2Q9H9"/>
<sequence length="95" mass="10944">MGRRLQVHTRGPSQTRAGYCQVSGLCAISSAAAQKLFVHLRTHWVVLFVYRSLARPPKARCDSAKEKEKEKVIFERRGQIIRKIIVNFLKFLEAF</sequence>